<dbReference type="AlphaFoldDB" id="A0A1B7NKY1"/>
<organism evidence="1 2">
    <name type="scientific">Emergomyces africanus</name>
    <dbReference type="NCBI Taxonomy" id="1955775"/>
    <lineage>
        <taxon>Eukaryota</taxon>
        <taxon>Fungi</taxon>
        <taxon>Dikarya</taxon>
        <taxon>Ascomycota</taxon>
        <taxon>Pezizomycotina</taxon>
        <taxon>Eurotiomycetes</taxon>
        <taxon>Eurotiomycetidae</taxon>
        <taxon>Onygenales</taxon>
        <taxon>Ajellomycetaceae</taxon>
        <taxon>Emergomyces</taxon>
    </lineage>
</organism>
<protein>
    <submittedName>
        <fullName evidence="1">Uncharacterized protein</fullName>
    </submittedName>
</protein>
<proteinExistence type="predicted"/>
<name>A0A1B7NKY1_9EURO</name>
<evidence type="ECO:0000313" key="2">
    <source>
        <dbReference type="Proteomes" id="UP000091918"/>
    </source>
</evidence>
<evidence type="ECO:0000313" key="1">
    <source>
        <dbReference type="EMBL" id="OAX77501.1"/>
    </source>
</evidence>
<comment type="caution">
    <text evidence="1">The sequence shown here is derived from an EMBL/GenBank/DDBJ whole genome shotgun (WGS) entry which is preliminary data.</text>
</comment>
<dbReference type="Proteomes" id="UP000091918">
    <property type="component" value="Unassembled WGS sequence"/>
</dbReference>
<accession>A0A1B7NKY1</accession>
<dbReference type="EMBL" id="LGUA01002427">
    <property type="protein sequence ID" value="OAX77501.1"/>
    <property type="molecule type" value="Genomic_DNA"/>
</dbReference>
<keyword evidence="2" id="KW-1185">Reference proteome</keyword>
<sequence>MIDAVSDTLNLFKSSQSHLNITFISIMNKMKLKSFQLI</sequence>
<reference evidence="1 2" key="1">
    <citation type="submission" date="2015-07" db="EMBL/GenBank/DDBJ databases">
        <title>Emmonsia species relationships and genome sequence.</title>
        <authorList>
            <person name="Cuomo C.A."/>
            <person name="Schwartz I.S."/>
            <person name="Kenyon C."/>
            <person name="de Hoog G.S."/>
            <person name="Govender N.P."/>
            <person name="Botha A."/>
            <person name="Moreno L."/>
            <person name="de Vries M."/>
            <person name="Munoz J.F."/>
            <person name="Stielow J.B."/>
        </authorList>
    </citation>
    <scope>NUCLEOTIDE SEQUENCE [LARGE SCALE GENOMIC DNA]</scope>
    <source>
        <strain evidence="1 2">CBS 136260</strain>
    </source>
</reference>
<gene>
    <name evidence="1" type="ORF">ACJ72_08200</name>
</gene>